<keyword evidence="7" id="KW-0040">ANK repeat</keyword>
<feature type="transmembrane region" description="Helical" evidence="11">
    <location>
        <begin position="502"/>
        <end position="522"/>
    </location>
</feature>
<proteinExistence type="predicted"/>
<keyword evidence="6 11" id="KW-1133">Transmembrane helix</keyword>
<feature type="transmembrane region" description="Helical" evidence="11">
    <location>
        <begin position="573"/>
        <end position="590"/>
    </location>
</feature>
<feature type="domain" description="Ion transport" evidence="12">
    <location>
        <begin position="511"/>
        <end position="764"/>
    </location>
</feature>
<organism evidence="13 14">
    <name type="scientific">Polypedilum vanderplanki</name>
    <name type="common">Sleeping chironomid midge</name>
    <dbReference type="NCBI Taxonomy" id="319348"/>
    <lineage>
        <taxon>Eukaryota</taxon>
        <taxon>Metazoa</taxon>
        <taxon>Ecdysozoa</taxon>
        <taxon>Arthropoda</taxon>
        <taxon>Hexapoda</taxon>
        <taxon>Insecta</taxon>
        <taxon>Pterygota</taxon>
        <taxon>Neoptera</taxon>
        <taxon>Endopterygota</taxon>
        <taxon>Diptera</taxon>
        <taxon>Nematocera</taxon>
        <taxon>Chironomoidea</taxon>
        <taxon>Chironomidae</taxon>
        <taxon>Chironominae</taxon>
        <taxon>Polypedilum</taxon>
        <taxon>Polypedilum</taxon>
    </lineage>
</organism>
<feature type="transmembrane region" description="Helical" evidence="11">
    <location>
        <begin position="731"/>
        <end position="754"/>
    </location>
</feature>
<dbReference type="EMBL" id="JADBJN010000004">
    <property type="protein sequence ID" value="KAG5666877.1"/>
    <property type="molecule type" value="Genomic_DNA"/>
</dbReference>
<keyword evidence="14" id="KW-1185">Reference proteome</keyword>
<evidence type="ECO:0000256" key="1">
    <source>
        <dbReference type="ARBA" id="ARBA00004141"/>
    </source>
</evidence>
<dbReference type="Gene3D" id="1.10.287.70">
    <property type="match status" value="1"/>
</dbReference>
<feature type="transmembrane region" description="Helical" evidence="11">
    <location>
        <begin position="644"/>
        <end position="663"/>
    </location>
</feature>
<keyword evidence="4 11" id="KW-0812">Transmembrane</keyword>
<sequence length="930" mass="107849">MSRLTWMQQSFAESYSTDPAQAAALLDALAHRNLSDFRYALEVMKCNPNLLDASSGLSVFQTVLQTPNSAEFIRLCINNGANFYKKASNNKYPIHLVVISRCPVNLRAFLKNYDPSKINLKVNGQNSLHLIINTLSNRNYIDSVECIKILLEHGCNPNMPNDAMKTPFYMLLKKQSDFDDDENLVKFIADNYKIDYWTYRNHEMIKMMENQNPAIEIPPRPNRKINYEFMLDLLNNRSELEFEIFFKAFKEEVGSKLADHCLRFLEIAVAHGMRDTVDYLLENRVDVNKQATDAKYSKPPAFLACANGYFRILELLLKRPELQFQFTKENEKFTLLHEVCQNFANKLKENRNVNFQKCFDLIIKDSRCQINAEDDIGCSALHYIVKYRNDAATIALLKKGAYINEESIFGKTPIDEISRTTLEAFLDECITARDKKINDIHIDYSFLIAPNRNRSVDSADKDGFCREISPLKRIADNEELRSLVTHPVLSSFLFLKWSKLSFLFYTNLVLFTFFMTTFITFIVLCQSTPKDERGLTFTTFRILSWIQLWILMIRELLQCILSFRHYFKSPMNWFEIVLILLAWKVFLLNYPTKDDDHEQRVLRAILILFAAFEFLQIVGTLPIMSVSTHMVMLKRVSITFFKSIVLYSILLLSFGLVFFMLFGESNIEQTPEPVVAIDNRFDAPESNTSHVPEEDESFKTFRYPGIAIIRVFVMLTGEFDATDLPLNSTSYLLIFTLFVFLITIVLFNLLNALAVSDTAEIRKKGELIDLVQRINVLESYEKIIFNEQSNNSWLGPKLRAFISLFPKTIPNGRIIIRASKNNEILTFRPKVSSSSLPKLESNQSVELENFSRKSFRKINFNDDLLAKLQKYSRMSPEIVKKINTILSERDERKHKIALERKMKDDIESIKIQMEMQLRLINEILSKQGSD</sequence>
<dbReference type="Proteomes" id="UP001107558">
    <property type="component" value="Chromosome 4"/>
</dbReference>
<evidence type="ECO:0000313" key="13">
    <source>
        <dbReference type="EMBL" id="KAG5666877.1"/>
    </source>
</evidence>
<evidence type="ECO:0000256" key="11">
    <source>
        <dbReference type="SAM" id="Phobius"/>
    </source>
</evidence>
<name>A0A9J6BB07_POLVA</name>
<dbReference type="SUPFAM" id="SSF48403">
    <property type="entry name" value="Ankyrin repeat"/>
    <property type="match status" value="2"/>
</dbReference>
<dbReference type="PANTHER" id="PTHR47143:SF4">
    <property type="entry name" value="TRANSIENT RECEPTOR POTENTIAL CATION CHANNEL PROTEIN PAINLESS"/>
    <property type="match status" value="1"/>
</dbReference>
<dbReference type="OrthoDB" id="7784786at2759"/>
<dbReference type="InterPro" id="IPR036770">
    <property type="entry name" value="Ankyrin_rpt-contain_sf"/>
</dbReference>
<evidence type="ECO:0000256" key="2">
    <source>
        <dbReference type="ARBA" id="ARBA00022448"/>
    </source>
</evidence>
<evidence type="ECO:0000256" key="7">
    <source>
        <dbReference type="ARBA" id="ARBA00023043"/>
    </source>
</evidence>
<accession>A0A9J6BB07</accession>
<keyword evidence="9 11" id="KW-0472">Membrane</keyword>
<dbReference type="InterPro" id="IPR052076">
    <property type="entry name" value="TRP_cation_channel"/>
</dbReference>
<dbReference type="PANTHER" id="PTHR47143">
    <property type="entry name" value="TRANSIENT RECEPTOR POTENTIAL CATION CHANNEL PROTEIN PAINLESS"/>
    <property type="match status" value="1"/>
</dbReference>
<evidence type="ECO:0000259" key="12">
    <source>
        <dbReference type="Pfam" id="PF00520"/>
    </source>
</evidence>
<gene>
    <name evidence="13" type="ORF">PVAND_014885</name>
</gene>
<dbReference type="Gene3D" id="1.25.40.20">
    <property type="entry name" value="Ankyrin repeat-containing domain"/>
    <property type="match status" value="2"/>
</dbReference>
<reference evidence="13" key="1">
    <citation type="submission" date="2021-03" db="EMBL/GenBank/DDBJ databases">
        <title>Chromosome level genome of the anhydrobiotic midge Polypedilum vanderplanki.</title>
        <authorList>
            <person name="Yoshida Y."/>
            <person name="Kikawada T."/>
            <person name="Gusev O."/>
        </authorList>
    </citation>
    <scope>NUCLEOTIDE SEQUENCE</scope>
    <source>
        <strain evidence="13">NIAS01</strain>
        <tissue evidence="13">Whole body or cell culture</tissue>
    </source>
</reference>
<evidence type="ECO:0000313" key="14">
    <source>
        <dbReference type="Proteomes" id="UP001107558"/>
    </source>
</evidence>
<evidence type="ECO:0000256" key="8">
    <source>
        <dbReference type="ARBA" id="ARBA00023065"/>
    </source>
</evidence>
<comment type="subcellular location">
    <subcellularLocation>
        <location evidence="1">Membrane</location>
        <topology evidence="1">Multi-pass membrane protein</topology>
    </subcellularLocation>
</comment>
<evidence type="ECO:0000256" key="4">
    <source>
        <dbReference type="ARBA" id="ARBA00022692"/>
    </source>
</evidence>
<dbReference type="AlphaFoldDB" id="A0A9J6BB07"/>
<keyword evidence="10" id="KW-0407">Ion channel</keyword>
<dbReference type="Pfam" id="PF13637">
    <property type="entry name" value="Ank_4"/>
    <property type="match status" value="1"/>
</dbReference>
<evidence type="ECO:0000256" key="9">
    <source>
        <dbReference type="ARBA" id="ARBA00023136"/>
    </source>
</evidence>
<keyword evidence="2" id="KW-0813">Transport</keyword>
<keyword evidence="3" id="KW-0716">Sensory transduction</keyword>
<evidence type="ECO:0000256" key="10">
    <source>
        <dbReference type="ARBA" id="ARBA00023303"/>
    </source>
</evidence>
<dbReference type="GO" id="GO:0005216">
    <property type="term" value="F:monoatomic ion channel activity"/>
    <property type="evidence" value="ECO:0007669"/>
    <property type="project" value="InterPro"/>
</dbReference>
<dbReference type="InterPro" id="IPR005821">
    <property type="entry name" value="Ion_trans_dom"/>
</dbReference>
<evidence type="ECO:0000256" key="5">
    <source>
        <dbReference type="ARBA" id="ARBA00022737"/>
    </source>
</evidence>
<dbReference type="SMART" id="SM00248">
    <property type="entry name" value="ANK"/>
    <property type="match status" value="7"/>
</dbReference>
<keyword evidence="8" id="KW-0406">Ion transport</keyword>
<dbReference type="Pfam" id="PF00520">
    <property type="entry name" value="Ion_trans"/>
    <property type="match status" value="1"/>
</dbReference>
<dbReference type="InterPro" id="IPR002110">
    <property type="entry name" value="Ankyrin_rpt"/>
</dbReference>
<comment type="caution">
    <text evidence="13">The sequence shown here is derived from an EMBL/GenBank/DDBJ whole genome shotgun (WGS) entry which is preliminary data.</text>
</comment>
<evidence type="ECO:0000256" key="3">
    <source>
        <dbReference type="ARBA" id="ARBA00022606"/>
    </source>
</evidence>
<feature type="transmembrane region" description="Helical" evidence="11">
    <location>
        <begin position="602"/>
        <end position="623"/>
    </location>
</feature>
<dbReference type="Pfam" id="PF00023">
    <property type="entry name" value="Ank"/>
    <property type="match status" value="1"/>
</dbReference>
<evidence type="ECO:0000256" key="6">
    <source>
        <dbReference type="ARBA" id="ARBA00022989"/>
    </source>
</evidence>
<keyword evidence="5" id="KW-0677">Repeat</keyword>
<dbReference type="GO" id="GO:0034703">
    <property type="term" value="C:cation channel complex"/>
    <property type="evidence" value="ECO:0007669"/>
    <property type="project" value="UniProtKB-ARBA"/>
</dbReference>
<protein>
    <recommendedName>
        <fullName evidence="12">Ion transport domain-containing protein</fullName>
    </recommendedName>
</protein>